<evidence type="ECO:0000259" key="8">
    <source>
        <dbReference type="PROSITE" id="PS50071"/>
    </source>
</evidence>
<dbReference type="SMART" id="SM00389">
    <property type="entry name" value="HOX"/>
    <property type="match status" value="1"/>
</dbReference>
<evidence type="ECO:0000313" key="9">
    <source>
        <dbReference type="EMBL" id="OAF72027.1"/>
    </source>
</evidence>
<dbReference type="InterPro" id="IPR001356">
    <property type="entry name" value="HD"/>
</dbReference>
<proteinExistence type="predicted"/>
<keyword evidence="5 6" id="KW-0539">Nucleus</keyword>
<evidence type="ECO:0000256" key="2">
    <source>
        <dbReference type="ARBA" id="ARBA00022473"/>
    </source>
</evidence>
<evidence type="ECO:0000256" key="3">
    <source>
        <dbReference type="ARBA" id="ARBA00023125"/>
    </source>
</evidence>
<dbReference type="Pfam" id="PF00046">
    <property type="entry name" value="Homeodomain"/>
    <property type="match status" value="1"/>
</dbReference>
<feature type="domain" description="Homeobox" evidence="8">
    <location>
        <begin position="67"/>
        <end position="118"/>
    </location>
</feature>
<comment type="subcellular location">
    <subcellularLocation>
        <location evidence="1 6 7">Nucleus</location>
    </subcellularLocation>
</comment>
<evidence type="ECO:0000313" key="10">
    <source>
        <dbReference type="Proteomes" id="UP000078046"/>
    </source>
</evidence>
<evidence type="ECO:0000256" key="5">
    <source>
        <dbReference type="ARBA" id="ARBA00023242"/>
    </source>
</evidence>
<reference evidence="9 10" key="1">
    <citation type="submission" date="2016-04" db="EMBL/GenBank/DDBJ databases">
        <title>The genome of Intoshia linei affirms orthonectids as highly simplified spiralians.</title>
        <authorList>
            <person name="Mikhailov K.V."/>
            <person name="Slusarev G.S."/>
            <person name="Nikitin M.A."/>
            <person name="Logacheva M.D."/>
            <person name="Penin A."/>
            <person name="Aleoshin V."/>
            <person name="Panchin Y.V."/>
        </authorList>
    </citation>
    <scope>NUCLEOTIDE SEQUENCE [LARGE SCALE GENOMIC DNA]</scope>
    <source>
        <strain evidence="9">Intl2013</strain>
        <tissue evidence="9">Whole animal</tissue>
    </source>
</reference>
<evidence type="ECO:0000256" key="4">
    <source>
        <dbReference type="ARBA" id="ARBA00023155"/>
    </source>
</evidence>
<dbReference type="EMBL" id="LWCA01000008">
    <property type="protein sequence ID" value="OAF72027.1"/>
    <property type="molecule type" value="Genomic_DNA"/>
</dbReference>
<evidence type="ECO:0000256" key="6">
    <source>
        <dbReference type="PROSITE-ProRule" id="PRU00108"/>
    </source>
</evidence>
<dbReference type="SUPFAM" id="SSF46689">
    <property type="entry name" value="Homeodomain-like"/>
    <property type="match status" value="1"/>
</dbReference>
<dbReference type="GO" id="GO:0000981">
    <property type="term" value="F:DNA-binding transcription factor activity, RNA polymerase II-specific"/>
    <property type="evidence" value="ECO:0007669"/>
    <property type="project" value="TreeGrafter"/>
</dbReference>
<dbReference type="PROSITE" id="PS50071">
    <property type="entry name" value="HOMEOBOX_2"/>
    <property type="match status" value="1"/>
</dbReference>
<gene>
    <name evidence="9" type="ORF">A3Q56_00187</name>
</gene>
<protein>
    <recommendedName>
        <fullName evidence="8">Homeobox domain-containing protein</fullName>
    </recommendedName>
</protein>
<dbReference type="Proteomes" id="UP000078046">
    <property type="component" value="Unassembled WGS sequence"/>
</dbReference>
<organism evidence="9 10">
    <name type="scientific">Intoshia linei</name>
    <dbReference type="NCBI Taxonomy" id="1819745"/>
    <lineage>
        <taxon>Eukaryota</taxon>
        <taxon>Metazoa</taxon>
        <taxon>Spiralia</taxon>
        <taxon>Lophotrochozoa</taxon>
        <taxon>Mesozoa</taxon>
        <taxon>Orthonectida</taxon>
        <taxon>Rhopaluridae</taxon>
        <taxon>Intoshia</taxon>
    </lineage>
</organism>
<evidence type="ECO:0000256" key="7">
    <source>
        <dbReference type="RuleBase" id="RU000682"/>
    </source>
</evidence>
<dbReference type="CDD" id="cd00086">
    <property type="entry name" value="homeodomain"/>
    <property type="match status" value="1"/>
</dbReference>
<accession>A0A177BCJ8</accession>
<keyword evidence="10" id="KW-1185">Reference proteome</keyword>
<comment type="caution">
    <text evidence="9">The sequence shown here is derived from an EMBL/GenBank/DDBJ whole genome shotgun (WGS) entry which is preliminary data.</text>
</comment>
<keyword evidence="2" id="KW-0217">Developmental protein</keyword>
<dbReference type="PANTHER" id="PTHR45793:SF5">
    <property type="entry name" value="HOMEOTIC PROTEIN OCELLILESS"/>
    <property type="match status" value="1"/>
</dbReference>
<dbReference type="GO" id="GO:0005634">
    <property type="term" value="C:nucleus"/>
    <property type="evidence" value="ECO:0007669"/>
    <property type="project" value="UniProtKB-SubCell"/>
</dbReference>
<dbReference type="InterPro" id="IPR009057">
    <property type="entry name" value="Homeodomain-like_sf"/>
</dbReference>
<evidence type="ECO:0000256" key="1">
    <source>
        <dbReference type="ARBA" id="ARBA00004123"/>
    </source>
</evidence>
<dbReference type="AlphaFoldDB" id="A0A177BCJ8"/>
<dbReference type="Gene3D" id="1.10.10.60">
    <property type="entry name" value="Homeodomain-like"/>
    <property type="match status" value="1"/>
</dbReference>
<keyword evidence="4 6" id="KW-0371">Homeobox</keyword>
<dbReference type="OrthoDB" id="3225452at2759"/>
<name>A0A177BCJ8_9BILA</name>
<dbReference type="GO" id="GO:0000978">
    <property type="term" value="F:RNA polymerase II cis-regulatory region sequence-specific DNA binding"/>
    <property type="evidence" value="ECO:0007669"/>
    <property type="project" value="TreeGrafter"/>
</dbReference>
<dbReference type="PANTHER" id="PTHR45793">
    <property type="entry name" value="HOMEOBOX PROTEIN"/>
    <property type="match status" value="1"/>
</dbReference>
<keyword evidence="3 6" id="KW-0238">DNA-binding</keyword>
<sequence length="118" mass="14083">MMESRENKEKLSETNFTPHFISNLLSNKKKENLKTSLSSIQVSHLSKNIKQNMFYNKYIMLQKPQFPMKRRRRTIFKDHQLEMLESTFSINQYPDIVLRLKMAMVLGLQEERIESKSA</sequence>